<accession>A0AB39RKD8</accession>
<evidence type="ECO:0000256" key="1">
    <source>
        <dbReference type="SAM" id="MobiDB-lite"/>
    </source>
</evidence>
<feature type="chain" id="PRO_5044203034" description="Lipoprotein" evidence="2">
    <location>
        <begin position="34"/>
        <end position="339"/>
    </location>
</feature>
<dbReference type="AlphaFoldDB" id="A0AB39RKD8"/>
<evidence type="ECO:0000313" key="3">
    <source>
        <dbReference type="EMBL" id="XDQ55659.1"/>
    </source>
</evidence>
<dbReference type="PROSITE" id="PS51257">
    <property type="entry name" value="PROKAR_LIPOPROTEIN"/>
    <property type="match status" value="1"/>
</dbReference>
<feature type="region of interest" description="Disordered" evidence="1">
    <location>
        <begin position="250"/>
        <end position="272"/>
    </location>
</feature>
<evidence type="ECO:0008006" key="4">
    <source>
        <dbReference type="Google" id="ProtNLM"/>
    </source>
</evidence>
<reference evidence="3" key="1">
    <citation type="submission" date="2024-07" db="EMBL/GenBank/DDBJ databases">
        <authorList>
            <person name="Yu S.T."/>
        </authorList>
    </citation>
    <scope>NUCLEOTIDE SEQUENCE</scope>
    <source>
        <strain evidence="3">R41</strain>
    </source>
</reference>
<protein>
    <recommendedName>
        <fullName evidence="4">Lipoprotein</fullName>
    </recommendedName>
</protein>
<dbReference type="RefSeq" id="WP_369248795.1">
    <property type="nucleotide sequence ID" value="NZ_CP163443.1"/>
</dbReference>
<dbReference type="EMBL" id="CP163443">
    <property type="protein sequence ID" value="XDQ55659.1"/>
    <property type="molecule type" value="Genomic_DNA"/>
</dbReference>
<organism evidence="3">
    <name type="scientific">Streptomyces sp. R41</name>
    <dbReference type="NCBI Taxonomy" id="3238632"/>
    <lineage>
        <taxon>Bacteria</taxon>
        <taxon>Bacillati</taxon>
        <taxon>Actinomycetota</taxon>
        <taxon>Actinomycetes</taxon>
        <taxon>Kitasatosporales</taxon>
        <taxon>Streptomycetaceae</taxon>
        <taxon>Streptomyces</taxon>
    </lineage>
</organism>
<gene>
    <name evidence="3" type="ORF">AB5J53_30355</name>
</gene>
<name>A0AB39RKD8_9ACTN</name>
<evidence type="ECO:0000256" key="2">
    <source>
        <dbReference type="SAM" id="SignalP"/>
    </source>
</evidence>
<sequence length="339" mass="36003">MRNRTSPAPRTGATITAATALVLLATACSSGQADRGGQHGQDGEDTTPVVATSFAHAPKAYPLDAYKPTTQETETVNRAVDVLTRSCMKKFGVSLPAYEAPPGSIPANARKYGPTDLASVRVYGYKPPLPDGVTKQEAVAAQQKDAAREQAITPVAAAVYTGTAQKADKKNGTAAAEVPAGVPKGGCHGQAQRQALADRAADDLMTVQTLFVQASATTREDPATVALDKRWSACMRKSGMNYPDPLSAVDDSTWRTQRTSPNGPHPNFPAPSAKEIRTAEADVRCKSATDYVVIRHAVESGHQQRLIKEQADTLAAVKERKRRMVEKAESIVAADKAAR</sequence>
<proteinExistence type="predicted"/>
<feature type="signal peptide" evidence="2">
    <location>
        <begin position="1"/>
        <end position="33"/>
    </location>
</feature>
<keyword evidence="2" id="KW-0732">Signal</keyword>